<name>A0ABX2RP58_9ACTN</name>
<organism evidence="4 5">
    <name type="scientific">Micromonospora purpureochromogenes</name>
    <dbReference type="NCBI Taxonomy" id="47872"/>
    <lineage>
        <taxon>Bacteria</taxon>
        <taxon>Bacillati</taxon>
        <taxon>Actinomycetota</taxon>
        <taxon>Actinomycetes</taxon>
        <taxon>Micromonosporales</taxon>
        <taxon>Micromonosporaceae</taxon>
        <taxon>Micromonospora</taxon>
    </lineage>
</organism>
<feature type="region of interest" description="Disordered" evidence="1">
    <location>
        <begin position="57"/>
        <end position="92"/>
    </location>
</feature>
<comment type="caution">
    <text evidence="4">The sequence shown here is derived from an EMBL/GenBank/DDBJ whole genome shotgun (WGS) entry which is preliminary data.</text>
</comment>
<dbReference type="InterPro" id="IPR056827">
    <property type="entry name" value="CBM87_Agd3"/>
</dbReference>
<dbReference type="Pfam" id="PF25115">
    <property type="entry name" value="Agd3_CE"/>
    <property type="match status" value="1"/>
</dbReference>
<gene>
    <name evidence="4" type="ORF">HDA35_002810</name>
</gene>
<keyword evidence="5" id="KW-1185">Reference proteome</keyword>
<evidence type="ECO:0000256" key="1">
    <source>
        <dbReference type="SAM" id="MobiDB-lite"/>
    </source>
</evidence>
<evidence type="ECO:0000259" key="3">
    <source>
        <dbReference type="Pfam" id="PF25116"/>
    </source>
</evidence>
<dbReference type="InterPro" id="IPR056826">
    <property type="entry name" value="Agd3_CE"/>
</dbReference>
<dbReference type="EMBL" id="JACCCQ010000001">
    <property type="protein sequence ID" value="NYF56979.1"/>
    <property type="molecule type" value="Genomic_DNA"/>
</dbReference>
<feature type="domain" description="Agd3 deacetylase" evidence="2">
    <location>
        <begin position="424"/>
        <end position="655"/>
    </location>
</feature>
<feature type="domain" description="Agd3 CBM87" evidence="3">
    <location>
        <begin position="113"/>
        <end position="280"/>
    </location>
</feature>
<accession>A0ABX2RP58</accession>
<sequence length="728" mass="77168">MGRSVVARALAAIAAVVVTSTVLVGPGSAAPTRPEPAPPSVVGLAPVTVRQQVDEPEALPRRKGSVPLRRTETFRSGAIGGSTRSGASGASTLSLAPDGAASATAAATGKVALRALVVAVDESDFGLPTWKSTLDRVGAAYDVLLTRDSALTAETLVRPDGVGRYGAVLLTTSSLLYAENGGYVSGLTADEWNLLWTYERDYAVRQAVLYGSHGTWPEDYCLSGVSEGAVGATPVPTALTAAGAKVFDYLKPSAQVPVVESYVYRTAVRSDCSATPVLSAGNDTVGVLSPSADGRERLMLTFTSNQYLLQSDLLAYGLFRWASRGLFLGEQRHYLHVDVDDWFNSADHYYPDGHVESDPGYQMSGHDAYNVSLRQQALRQKYPLAGGVTLGMAYNGGDANLNAGNRCYPNGGINKLTPTTRCLANQFRWINHTLTHPELNFTDYATSRAEIADNLAVASRLGLPVDGSVLKTGEYSGLGVYNPDPDNDTDPPTDFGLTASNPELLRAARDLGVKYLHGNMSFPSHRPACFNCGTTHPLEPSVTVVPDWPTNVAYHCTTPAEETAFYNSFYGPNGKFPFWPTNLTYNQVVSAETDVALSHLSSGSLYSHTFHIANLRDYGSGRTLLTDWLDSLLGKYSAYYAVPVLSLDWPALAQRAAGRNGHFAQLAGGVDGVFDRTAGTVTLSSPTAGTLTVSGARTAAATTYGSEVSTPVTLTAGQPVTVTASPLP</sequence>
<protein>
    <submittedName>
        <fullName evidence="4">Uncharacterized protein</fullName>
    </submittedName>
</protein>
<evidence type="ECO:0000259" key="2">
    <source>
        <dbReference type="Pfam" id="PF25115"/>
    </source>
</evidence>
<reference evidence="4 5" key="1">
    <citation type="submission" date="2020-07" db="EMBL/GenBank/DDBJ databases">
        <title>Sequencing the genomes of 1000 actinobacteria strains.</title>
        <authorList>
            <person name="Klenk H.-P."/>
        </authorList>
    </citation>
    <scope>NUCLEOTIDE SEQUENCE [LARGE SCALE GENOMIC DNA]</scope>
    <source>
        <strain evidence="4 5">DSM 43814</strain>
    </source>
</reference>
<feature type="compositionally biased region" description="Low complexity" evidence="1">
    <location>
        <begin position="75"/>
        <end position="92"/>
    </location>
</feature>
<evidence type="ECO:0000313" key="5">
    <source>
        <dbReference type="Proteomes" id="UP000631553"/>
    </source>
</evidence>
<evidence type="ECO:0000313" key="4">
    <source>
        <dbReference type="EMBL" id="NYF56979.1"/>
    </source>
</evidence>
<dbReference type="Pfam" id="PF25116">
    <property type="entry name" value="CBM87_Agd3"/>
    <property type="match status" value="1"/>
</dbReference>
<dbReference type="Proteomes" id="UP000631553">
    <property type="component" value="Unassembled WGS sequence"/>
</dbReference>
<proteinExistence type="predicted"/>